<organism evidence="1 2">
    <name type="scientific">Vermiconidia calcicola</name>
    <dbReference type="NCBI Taxonomy" id="1690605"/>
    <lineage>
        <taxon>Eukaryota</taxon>
        <taxon>Fungi</taxon>
        <taxon>Dikarya</taxon>
        <taxon>Ascomycota</taxon>
        <taxon>Pezizomycotina</taxon>
        <taxon>Dothideomycetes</taxon>
        <taxon>Dothideomycetidae</taxon>
        <taxon>Mycosphaerellales</taxon>
        <taxon>Extremaceae</taxon>
        <taxon>Vermiconidia</taxon>
    </lineage>
</organism>
<gene>
    <name evidence="1" type="ORF">LTR37_018152</name>
</gene>
<dbReference type="Proteomes" id="UP001281147">
    <property type="component" value="Unassembled WGS sequence"/>
</dbReference>
<keyword evidence="2" id="KW-1185">Reference proteome</keyword>
<name>A0ACC3MJA8_9PEZI</name>
<evidence type="ECO:0000313" key="1">
    <source>
        <dbReference type="EMBL" id="KAK3696071.1"/>
    </source>
</evidence>
<evidence type="ECO:0000313" key="2">
    <source>
        <dbReference type="Proteomes" id="UP001281147"/>
    </source>
</evidence>
<protein>
    <submittedName>
        <fullName evidence="1">Uncharacterized protein</fullName>
    </submittedName>
</protein>
<proteinExistence type="predicted"/>
<dbReference type="EMBL" id="JAUTXU010000247">
    <property type="protein sequence ID" value="KAK3696071.1"/>
    <property type="molecule type" value="Genomic_DNA"/>
</dbReference>
<comment type="caution">
    <text evidence="1">The sequence shown here is derived from an EMBL/GenBank/DDBJ whole genome shotgun (WGS) entry which is preliminary data.</text>
</comment>
<reference evidence="1" key="1">
    <citation type="submission" date="2023-07" db="EMBL/GenBank/DDBJ databases">
        <title>Black Yeasts Isolated from many extreme environments.</title>
        <authorList>
            <person name="Coleine C."/>
            <person name="Stajich J.E."/>
            <person name="Selbmann L."/>
        </authorList>
    </citation>
    <scope>NUCLEOTIDE SEQUENCE</scope>
    <source>
        <strain evidence="1">CCFEE 5714</strain>
    </source>
</reference>
<sequence>MAKPQPKSFLFGNGALLIWGDVDRQEVDEDALNDWWTNEHLPERLSIPGFLRARRYCCDDGNGTILTKYLTLYEVSSVSVLTSGPYMKKLDNPTKGTRQHIPTLAIMHRSACDIVHSEVRRDLAESCLTGLGATIAMVVLMLPPHGEQTATTLRDILSRRFVTIQETNKSAMSLSLLGENSEVTQPGSQSQSYDGAAFQRTHHDEKLVKWIILLEFSTTSSTKNLGTATSIVESISSILPQPSRIELNLGHNARADNMGLECWSMVAIQITQPGTYRGAVEVKDVRLSPDWNMPAGGAGGSGGGGRRSGGSSSGGISHSKSTKEKKEKALDKNAVRKLEEAANKEPSAHAAKVLAKKAEMKERKKARQVDPEVRARQEEWAAKKREEKKAKRFEDLKFNGGKA</sequence>
<accession>A0ACC3MJA8</accession>